<dbReference type="AlphaFoldDB" id="I9ZE02"/>
<organism evidence="1 2">
    <name type="scientific">Helicobacter pylori NQ4076</name>
    <dbReference type="NCBI Taxonomy" id="992029"/>
    <lineage>
        <taxon>Bacteria</taxon>
        <taxon>Pseudomonadati</taxon>
        <taxon>Campylobacterota</taxon>
        <taxon>Epsilonproteobacteria</taxon>
        <taxon>Campylobacterales</taxon>
        <taxon>Helicobacteraceae</taxon>
        <taxon>Helicobacter</taxon>
    </lineage>
</organism>
<proteinExistence type="predicted"/>
<accession>I9ZE02</accession>
<reference evidence="1 2" key="1">
    <citation type="journal article" date="2013" name="Pathog. Dis.">
        <title>Genome sequences of 65 Helicobacter pylori strains isolated from asymptomatic individuals and patients with gastric cancer, peptic ulcer disease, or gastritis.</title>
        <authorList>
            <person name="Blanchard T.G."/>
            <person name="Czinn S.J."/>
            <person name="Correa P."/>
            <person name="Nakazawa T."/>
            <person name="Keelan M."/>
            <person name="Morningstar L."/>
            <person name="Santana-Cruz I."/>
            <person name="Maroo A."/>
            <person name="McCracken C."/>
            <person name="Shefchek K."/>
            <person name="Daugherty S."/>
            <person name="Song Y."/>
            <person name="Fraser C.M."/>
            <person name="Fricke W.F."/>
        </authorList>
    </citation>
    <scope>NUCLEOTIDE SEQUENCE [LARGE SCALE GENOMIC DNA]</scope>
    <source>
        <strain evidence="1 2">NQ4076</strain>
    </source>
</reference>
<gene>
    <name evidence="1" type="ORF">HPNQ4076_0751</name>
</gene>
<dbReference type="PATRIC" id="fig|992029.3.peg.731"/>
<dbReference type="EMBL" id="AKNX01000002">
    <property type="protein sequence ID" value="EJB34503.1"/>
    <property type="molecule type" value="Genomic_DNA"/>
</dbReference>
<protein>
    <submittedName>
        <fullName evidence="1">Uncharacterized protein</fullName>
    </submittedName>
</protein>
<name>I9ZE02_HELPX</name>
<evidence type="ECO:0000313" key="1">
    <source>
        <dbReference type="EMBL" id="EJB34503.1"/>
    </source>
</evidence>
<comment type="caution">
    <text evidence="1">The sequence shown here is derived from an EMBL/GenBank/DDBJ whole genome shotgun (WGS) entry which is preliminary data.</text>
</comment>
<evidence type="ECO:0000313" key="2">
    <source>
        <dbReference type="Proteomes" id="UP000004074"/>
    </source>
</evidence>
<sequence>MEKRLSFLIIQQTIHQLLWHFEIANDLESGKIVGKKIISDALLGVSCCFMDNENLKNLKKLLSQDQINLSNAIITAINQVENDLCVINPTSAIIDKIEYHFRDNTFHFIFNVSDSYSFVLSEKSRLIIEVPRVALENIKLPDMKEICVNQWYINIFINISKYSIYEGSYIIDLHLIDD</sequence>
<dbReference type="Proteomes" id="UP000004074">
    <property type="component" value="Unassembled WGS sequence"/>
</dbReference>